<accession>A0A4Y2JIH9</accession>
<evidence type="ECO:0000313" key="1">
    <source>
        <dbReference type="EMBL" id="GBM89239.1"/>
    </source>
</evidence>
<name>A0A4Y2JIH9_ARAVE</name>
<organism evidence="1 2">
    <name type="scientific">Araneus ventricosus</name>
    <name type="common">Orbweaver spider</name>
    <name type="synonym">Epeira ventricosa</name>
    <dbReference type="NCBI Taxonomy" id="182803"/>
    <lineage>
        <taxon>Eukaryota</taxon>
        <taxon>Metazoa</taxon>
        <taxon>Ecdysozoa</taxon>
        <taxon>Arthropoda</taxon>
        <taxon>Chelicerata</taxon>
        <taxon>Arachnida</taxon>
        <taxon>Araneae</taxon>
        <taxon>Araneomorphae</taxon>
        <taxon>Entelegynae</taxon>
        <taxon>Araneoidea</taxon>
        <taxon>Araneidae</taxon>
        <taxon>Araneus</taxon>
    </lineage>
</organism>
<comment type="caution">
    <text evidence="1">The sequence shown here is derived from an EMBL/GenBank/DDBJ whole genome shotgun (WGS) entry which is preliminary data.</text>
</comment>
<proteinExistence type="predicted"/>
<evidence type="ECO:0000313" key="2">
    <source>
        <dbReference type="Proteomes" id="UP000499080"/>
    </source>
</evidence>
<gene>
    <name evidence="1" type="ORF">AVEN_53950_1</name>
</gene>
<dbReference type="Proteomes" id="UP000499080">
    <property type="component" value="Unassembled WGS sequence"/>
</dbReference>
<reference evidence="1 2" key="1">
    <citation type="journal article" date="2019" name="Sci. Rep.">
        <title>Orb-weaving spider Araneus ventricosus genome elucidates the spidroin gene catalogue.</title>
        <authorList>
            <person name="Kono N."/>
            <person name="Nakamura H."/>
            <person name="Ohtoshi R."/>
            <person name="Moran D.A.P."/>
            <person name="Shinohara A."/>
            <person name="Yoshida Y."/>
            <person name="Fujiwara M."/>
            <person name="Mori M."/>
            <person name="Tomita M."/>
            <person name="Arakawa K."/>
        </authorList>
    </citation>
    <scope>NUCLEOTIDE SEQUENCE [LARGE SCALE GENOMIC DNA]</scope>
</reference>
<keyword evidence="2" id="KW-1185">Reference proteome</keyword>
<dbReference type="AlphaFoldDB" id="A0A4Y2JIH9"/>
<dbReference type="EMBL" id="BGPR01003525">
    <property type="protein sequence ID" value="GBM89239.1"/>
    <property type="molecule type" value="Genomic_DNA"/>
</dbReference>
<protein>
    <submittedName>
        <fullName evidence="1">Uncharacterized protein</fullName>
    </submittedName>
</protein>
<dbReference type="OrthoDB" id="5326588at2759"/>
<sequence length="103" mass="11917">MTSMKRTLIPLENVSDSELEHLGREYIVTNMECRFPAVLVSWLGREFYRGIYGNAGEIEPSTPDLGDKLSDHFGDEMWDLKSARIFLISLLRTEIRIYLDDSM</sequence>